<dbReference type="InParanoid" id="A0A1I4XTY3"/>
<name>A0A1I4XTY3_9ACTN</name>
<evidence type="ECO:0000313" key="3">
    <source>
        <dbReference type="Proteomes" id="UP000183413"/>
    </source>
</evidence>
<dbReference type="GO" id="GO:0008757">
    <property type="term" value="F:S-adenosylmethionine-dependent methyltransferase activity"/>
    <property type="evidence" value="ECO:0007669"/>
    <property type="project" value="InterPro"/>
</dbReference>
<dbReference type="Pfam" id="PF08241">
    <property type="entry name" value="Methyltransf_11"/>
    <property type="match status" value="1"/>
</dbReference>
<dbReference type="Proteomes" id="UP000183413">
    <property type="component" value="Unassembled WGS sequence"/>
</dbReference>
<gene>
    <name evidence="2" type="ORF">SAMN04489713_1011023</name>
</gene>
<proteinExistence type="predicted"/>
<dbReference type="eggNOG" id="COG2226">
    <property type="taxonomic scope" value="Bacteria"/>
</dbReference>
<evidence type="ECO:0000259" key="1">
    <source>
        <dbReference type="Pfam" id="PF08241"/>
    </source>
</evidence>
<protein>
    <submittedName>
        <fullName evidence="2">Methyltransferase domain-containing protein</fullName>
    </submittedName>
</protein>
<dbReference type="PANTHER" id="PTHR42912">
    <property type="entry name" value="METHYLTRANSFERASE"/>
    <property type="match status" value="1"/>
</dbReference>
<dbReference type="SUPFAM" id="SSF53335">
    <property type="entry name" value="S-adenosyl-L-methionine-dependent methyltransferases"/>
    <property type="match status" value="1"/>
</dbReference>
<dbReference type="InterPro" id="IPR029063">
    <property type="entry name" value="SAM-dependent_MTases_sf"/>
</dbReference>
<dbReference type="STRING" id="1993.SAMN04489713_1011023"/>
<accession>A0A1I4XTY3</accession>
<feature type="domain" description="Methyltransferase type 11" evidence="1">
    <location>
        <begin position="23"/>
        <end position="115"/>
    </location>
</feature>
<dbReference type="GO" id="GO:0032259">
    <property type="term" value="P:methylation"/>
    <property type="evidence" value="ECO:0007669"/>
    <property type="project" value="UniProtKB-KW"/>
</dbReference>
<sequence length="167" mass="18441">MFRMNRQDEVAALLDVRPGEDVLEVGYGPGALTRRLARTATGRVCGVDPSPQMRRMALKHAPRADLRLGTAADTGFGDAEFDCVVSVNNVGIWPCLEAGLDELRRVTRPGGRVVIAEHGGKGSSRLARRLALPDDQLDRVERELRRRFAIVTRRDLSDLTTFTACRT</sequence>
<dbReference type="AlphaFoldDB" id="A0A1I4XTY3"/>
<dbReference type="CDD" id="cd02440">
    <property type="entry name" value="AdoMet_MTases"/>
    <property type="match status" value="1"/>
</dbReference>
<keyword evidence="2" id="KW-0808">Transferase</keyword>
<dbReference type="InterPro" id="IPR050508">
    <property type="entry name" value="Methyltransf_Superfamily"/>
</dbReference>
<keyword evidence="2" id="KW-0489">Methyltransferase</keyword>
<dbReference type="InterPro" id="IPR013216">
    <property type="entry name" value="Methyltransf_11"/>
</dbReference>
<reference evidence="2 3" key="1">
    <citation type="submission" date="2016-10" db="EMBL/GenBank/DDBJ databases">
        <authorList>
            <person name="de Groot N.N."/>
        </authorList>
    </citation>
    <scope>NUCLEOTIDE SEQUENCE [LARGE SCALE GENOMIC DNA]</scope>
    <source>
        <strain evidence="2 3">DSM 43067</strain>
    </source>
</reference>
<dbReference type="Gene3D" id="3.40.50.150">
    <property type="entry name" value="Vaccinia Virus protein VP39"/>
    <property type="match status" value="1"/>
</dbReference>
<evidence type="ECO:0000313" key="2">
    <source>
        <dbReference type="EMBL" id="SFN29302.1"/>
    </source>
</evidence>
<dbReference type="EMBL" id="FOVH01000001">
    <property type="protein sequence ID" value="SFN29302.1"/>
    <property type="molecule type" value="Genomic_DNA"/>
</dbReference>
<organism evidence="2 3">
    <name type="scientific">Actinomadura madurae</name>
    <dbReference type="NCBI Taxonomy" id="1993"/>
    <lineage>
        <taxon>Bacteria</taxon>
        <taxon>Bacillati</taxon>
        <taxon>Actinomycetota</taxon>
        <taxon>Actinomycetes</taxon>
        <taxon>Streptosporangiales</taxon>
        <taxon>Thermomonosporaceae</taxon>
        <taxon>Actinomadura</taxon>
    </lineage>
</organism>
<keyword evidence="3" id="KW-1185">Reference proteome</keyword>